<dbReference type="RefSeq" id="WP_009019695.1">
    <property type="nucleotide sequence ID" value="NZ_DS999411.1"/>
</dbReference>
<evidence type="ECO:0000313" key="3">
    <source>
        <dbReference type="EMBL" id="EED34948.1"/>
    </source>
</evidence>
<protein>
    <recommendedName>
        <fullName evidence="1">Glycine cleavage system transcriptional repressor</fullName>
    </recommendedName>
</protein>
<dbReference type="Gene3D" id="3.30.70.260">
    <property type="match status" value="2"/>
</dbReference>
<evidence type="ECO:0000313" key="4">
    <source>
        <dbReference type="Proteomes" id="UP000004699"/>
    </source>
</evidence>
<dbReference type="Proteomes" id="UP000004699">
    <property type="component" value="Unassembled WGS sequence"/>
</dbReference>
<evidence type="ECO:0000256" key="1">
    <source>
        <dbReference type="PIRNR" id="PIRNR028103"/>
    </source>
</evidence>
<proteinExistence type="predicted"/>
<dbReference type="EMBL" id="DS999411">
    <property type="protein sequence ID" value="EED34948.1"/>
    <property type="molecule type" value="Genomic_DNA"/>
</dbReference>
<dbReference type="Pfam" id="PF13740">
    <property type="entry name" value="ACT_6"/>
    <property type="match status" value="1"/>
</dbReference>
<dbReference type="PANTHER" id="PTHR34875">
    <property type="entry name" value="UPF0237 PROTEIN MJ1558"/>
    <property type="match status" value="1"/>
</dbReference>
<dbReference type="SUPFAM" id="SSF55021">
    <property type="entry name" value="ACT-like"/>
    <property type="match status" value="2"/>
</dbReference>
<dbReference type="InterPro" id="IPR016867">
    <property type="entry name" value="GcvR"/>
</dbReference>
<dbReference type="InterPro" id="IPR045865">
    <property type="entry name" value="ACT-like_dom_sf"/>
</dbReference>
<dbReference type="GO" id="GO:0006355">
    <property type="term" value="P:regulation of DNA-templated transcription"/>
    <property type="evidence" value="ECO:0007669"/>
    <property type="project" value="UniProtKB-UniRule"/>
</dbReference>
<organism evidence="3 4">
    <name type="scientific">Luminiphilus syltensis NOR5-1B</name>
    <dbReference type="NCBI Taxonomy" id="565045"/>
    <lineage>
        <taxon>Bacteria</taxon>
        <taxon>Pseudomonadati</taxon>
        <taxon>Pseudomonadota</taxon>
        <taxon>Gammaproteobacteria</taxon>
        <taxon>Cellvibrionales</taxon>
        <taxon>Halieaceae</taxon>
        <taxon>Luminiphilus</taxon>
    </lineage>
</organism>
<dbReference type="InterPro" id="IPR050990">
    <property type="entry name" value="UPF0237/GcvR_regulator"/>
</dbReference>
<keyword evidence="4" id="KW-1185">Reference proteome</keyword>
<gene>
    <name evidence="3" type="ORF">NOR51B_888</name>
</gene>
<dbReference type="STRING" id="565045.NOR51B_888"/>
<comment type="subcellular location">
    <subcellularLocation>
        <location evidence="1">Cytoplasm</location>
    </subcellularLocation>
</comment>
<keyword evidence="1" id="KW-0678">Repressor</keyword>
<name>B8KRR2_9GAMM</name>
<dbReference type="PROSITE" id="PS51671">
    <property type="entry name" value="ACT"/>
    <property type="match status" value="1"/>
</dbReference>
<dbReference type="eggNOG" id="COG2716">
    <property type="taxonomic scope" value="Bacteria"/>
</dbReference>
<keyword evidence="1" id="KW-0963">Cytoplasm</keyword>
<dbReference type="AlphaFoldDB" id="B8KRR2"/>
<evidence type="ECO:0000259" key="2">
    <source>
        <dbReference type="PROSITE" id="PS51671"/>
    </source>
</evidence>
<dbReference type="Pfam" id="PF01842">
    <property type="entry name" value="ACT"/>
    <property type="match status" value="1"/>
</dbReference>
<sequence>MPHRYVVTFVGDDRTGIVEQLANTIEAHGGNWLDSRLSQLEGKFAGLILVGMHPDQQPALAEALSGLAGHSVDVRITDAGPPTGSHPTNLSLSVTGPDRPGIVRGISKALADAGINVSRMTSGVESAPWTGETLFLAEIEATAPENYSLEGIQTTLDEIADAMTLDIDIEPRSAP</sequence>
<dbReference type="PIRSF" id="PIRSF028103">
    <property type="entry name" value="GcvR"/>
    <property type="match status" value="1"/>
</dbReference>
<dbReference type="PANTHER" id="PTHR34875:SF6">
    <property type="entry name" value="UPF0237 PROTEIN MJ1558"/>
    <property type="match status" value="1"/>
</dbReference>
<dbReference type="CDD" id="cd04869">
    <property type="entry name" value="ACT_GcvR_2"/>
    <property type="match status" value="1"/>
</dbReference>
<feature type="domain" description="ACT" evidence="2">
    <location>
        <begin position="91"/>
        <end position="172"/>
    </location>
</feature>
<dbReference type="GO" id="GO:0005737">
    <property type="term" value="C:cytoplasm"/>
    <property type="evidence" value="ECO:0007669"/>
    <property type="project" value="UniProtKB-SubCell"/>
</dbReference>
<dbReference type="HOGENOM" id="CLU_095322_2_1_6"/>
<dbReference type="InterPro" id="IPR002912">
    <property type="entry name" value="ACT_dom"/>
</dbReference>
<reference evidence="4" key="1">
    <citation type="journal article" date="2013" name="BMC Microbiol.">
        <title>Taxonomy and evolution of bacteriochlorophyll a-containing members of the OM60/NOR5 clade of marine gammaproteobacteria: description of Luminiphilus syltensis gen. nov., sp. nov., reclassification of Haliea rubra as Pseudohaliea rubra gen. nov., comb. nov., and emendation of Chromatocurvus halotolerans.</title>
        <authorList>
            <person name="Spring S."/>
            <person name="Riedel T."/>
            <person name="Sproer C."/>
            <person name="Yan S."/>
            <person name="Harder J."/>
            <person name="Fuchs B.M."/>
        </authorList>
    </citation>
    <scope>NUCLEOTIDE SEQUENCE [LARGE SCALE GENOMIC DNA]</scope>
    <source>
        <strain evidence="4">NOR51-B</strain>
    </source>
</reference>
<keyword evidence="1" id="KW-0804">Transcription</keyword>
<dbReference type="OrthoDB" id="12860at2"/>
<accession>B8KRR2</accession>